<comment type="similarity">
    <text evidence="1">Belongs to the GMC oxidoreductase family.</text>
</comment>
<feature type="binding site" evidence="2">
    <location>
        <position position="271"/>
    </location>
    <ligand>
        <name>FAD</name>
        <dbReference type="ChEBI" id="CHEBI:57692"/>
    </ligand>
</feature>
<dbReference type="EMBL" id="MU865021">
    <property type="protein sequence ID" value="KAK4460046.1"/>
    <property type="molecule type" value="Genomic_DNA"/>
</dbReference>
<dbReference type="PIRSF" id="PIRSF000137">
    <property type="entry name" value="Alcohol_oxidase"/>
    <property type="match status" value="1"/>
</dbReference>
<evidence type="ECO:0000256" key="2">
    <source>
        <dbReference type="PIRSR" id="PIRSR000137-2"/>
    </source>
</evidence>
<dbReference type="InterPro" id="IPR000172">
    <property type="entry name" value="GMC_OxRdtase_N"/>
</dbReference>
<dbReference type="Pfam" id="PF05199">
    <property type="entry name" value="GMC_oxred_C"/>
    <property type="match status" value="1"/>
</dbReference>
<feature type="signal peptide" evidence="3">
    <location>
        <begin position="1"/>
        <end position="21"/>
    </location>
</feature>
<dbReference type="GO" id="GO:0044550">
    <property type="term" value="P:secondary metabolite biosynthetic process"/>
    <property type="evidence" value="ECO:0007669"/>
    <property type="project" value="TreeGrafter"/>
</dbReference>
<sequence>MPSVRGHLLGALLLLAPLSSAAPSRRAPKHATIVNRQWSNATYDFIIAGAGIAGLTLADRLTEDPNISVLVIEAGPFDWGQEGILVPGSYQPWWFFWPNLVTVPQEGLNNREIGAIAGQVVGGGSTINAMVYVRGDTSDYDDWGSLQEKPNMSWQKMLPYFLKSENFTAPDARFAAQNNITWNPAVRGSSGPLQYTYPPHSYPGGENWWNAANAVGLPAVEDPLAGNKAGVFAMPSVMDARTMTRSYAKINHYDRVSQARPNYHILPSNMVSRVIFKGNCKTVKGVEYLPTAGGDVVTAFATKEVIIAAGGFNTPKILQLSGVGPKPLLDKFGIKVISNLPGVGQNLQDQPTLTVPYTFTANAEPNTDSLVNNATYAAEQRALYETEKKGAFTVISTLGTNIAGVTLKAATPDFLDIISTARAANPADSLPADVDPTVLAGYTAQREAILSQYENGKSSVGNIHWGTGNNALVYHLKPLSRGSVNIVSTDPLANPAIDFRTATDPTDQAVYTALLRKNRELFATPEMQVFGPSEASPFAEAQTDEEIYALLRDQINPSNAHQCCTAAMLPRSLGGVVSAEQKVYGVGGLRVADISFWPFQTGGSPTGTMYAAAERLADMIKADHGISRN</sequence>
<protein>
    <submittedName>
        <fullName evidence="6">GMC oxidoreductase</fullName>
    </submittedName>
</protein>
<dbReference type="InterPro" id="IPR012132">
    <property type="entry name" value="GMC_OxRdtase"/>
</dbReference>
<feature type="binding site" evidence="2">
    <location>
        <begin position="128"/>
        <end position="131"/>
    </location>
    <ligand>
        <name>FAD</name>
        <dbReference type="ChEBI" id="CHEBI:57692"/>
    </ligand>
</feature>
<feature type="chain" id="PRO_5043810134" evidence="3">
    <location>
        <begin position="22"/>
        <end position="629"/>
    </location>
</feature>
<dbReference type="InterPro" id="IPR007867">
    <property type="entry name" value="GMC_OxRtase_C"/>
</dbReference>
<dbReference type="SUPFAM" id="SSF54373">
    <property type="entry name" value="FAD-linked reductases, C-terminal domain"/>
    <property type="match status" value="1"/>
</dbReference>
<dbReference type="PANTHER" id="PTHR11552">
    <property type="entry name" value="GLUCOSE-METHANOL-CHOLINE GMC OXIDOREDUCTASE"/>
    <property type="match status" value="1"/>
</dbReference>
<dbReference type="Gene3D" id="3.50.50.60">
    <property type="entry name" value="FAD/NAD(P)-binding domain"/>
    <property type="match status" value="1"/>
</dbReference>
<evidence type="ECO:0000259" key="5">
    <source>
        <dbReference type="Pfam" id="PF05199"/>
    </source>
</evidence>
<feature type="domain" description="Glucose-methanol-choline oxidoreductase N-terminal" evidence="4">
    <location>
        <begin position="43"/>
        <end position="351"/>
    </location>
</feature>
<dbReference type="Gene3D" id="3.30.560.10">
    <property type="entry name" value="Glucose Oxidase, domain 3"/>
    <property type="match status" value="1"/>
</dbReference>
<keyword evidence="7" id="KW-1185">Reference proteome</keyword>
<dbReference type="SUPFAM" id="SSF51905">
    <property type="entry name" value="FAD/NAD(P)-binding domain"/>
    <property type="match status" value="1"/>
</dbReference>
<evidence type="ECO:0000256" key="1">
    <source>
        <dbReference type="ARBA" id="ARBA00010790"/>
    </source>
</evidence>
<feature type="binding site" evidence="2">
    <location>
        <position position="120"/>
    </location>
    <ligand>
        <name>FAD</name>
        <dbReference type="ChEBI" id="CHEBI:57692"/>
    </ligand>
</feature>
<dbReference type="AlphaFoldDB" id="A0AAV9HGQ0"/>
<dbReference type="InterPro" id="IPR036188">
    <property type="entry name" value="FAD/NAD-bd_sf"/>
</dbReference>
<dbReference type="Proteomes" id="UP001321749">
    <property type="component" value="Unassembled WGS sequence"/>
</dbReference>
<dbReference type="PANTHER" id="PTHR11552:SF115">
    <property type="entry name" value="DEHYDROGENASE XPTC-RELATED"/>
    <property type="match status" value="1"/>
</dbReference>
<accession>A0AAV9HGQ0</accession>
<organism evidence="6 7">
    <name type="scientific">Cladorrhinum samala</name>
    <dbReference type="NCBI Taxonomy" id="585594"/>
    <lineage>
        <taxon>Eukaryota</taxon>
        <taxon>Fungi</taxon>
        <taxon>Dikarya</taxon>
        <taxon>Ascomycota</taxon>
        <taxon>Pezizomycotina</taxon>
        <taxon>Sordariomycetes</taxon>
        <taxon>Sordariomycetidae</taxon>
        <taxon>Sordariales</taxon>
        <taxon>Podosporaceae</taxon>
        <taxon>Cladorrhinum</taxon>
    </lineage>
</organism>
<keyword evidence="3" id="KW-0732">Signal</keyword>
<name>A0AAV9HGQ0_9PEZI</name>
<reference evidence="6" key="2">
    <citation type="submission" date="2023-06" db="EMBL/GenBank/DDBJ databases">
        <authorList>
            <consortium name="Lawrence Berkeley National Laboratory"/>
            <person name="Mondo S.J."/>
            <person name="Hensen N."/>
            <person name="Bonometti L."/>
            <person name="Westerberg I."/>
            <person name="Brannstrom I.O."/>
            <person name="Guillou S."/>
            <person name="Cros-Aarteil S."/>
            <person name="Calhoun S."/>
            <person name="Haridas S."/>
            <person name="Kuo A."/>
            <person name="Pangilinan J."/>
            <person name="Riley R."/>
            <person name="Labutti K."/>
            <person name="Andreopoulos B."/>
            <person name="Lipzen A."/>
            <person name="Chen C."/>
            <person name="Yanf M."/>
            <person name="Daum C."/>
            <person name="Ng V."/>
            <person name="Clum A."/>
            <person name="Steindorff A."/>
            <person name="Ohm R."/>
            <person name="Martin F."/>
            <person name="Silar P."/>
            <person name="Natvig D."/>
            <person name="Lalanne C."/>
            <person name="Gautier V."/>
            <person name="Ament-Velasquez S.L."/>
            <person name="Kruys A."/>
            <person name="Hutchinson M.I."/>
            <person name="Powell A.J."/>
            <person name="Barry K."/>
            <person name="Miller A.N."/>
            <person name="Grigoriev I.V."/>
            <person name="Debuchy R."/>
            <person name="Gladieux P."/>
            <person name="Thoren M.H."/>
            <person name="Johannesson H."/>
        </authorList>
    </citation>
    <scope>NUCLEOTIDE SEQUENCE</scope>
    <source>
        <strain evidence="6">PSN324</strain>
    </source>
</reference>
<keyword evidence="2" id="KW-0274">FAD</keyword>
<comment type="caution">
    <text evidence="6">The sequence shown here is derived from an EMBL/GenBank/DDBJ whole genome shotgun (WGS) entry which is preliminary data.</text>
</comment>
<proteinExistence type="inferred from homology"/>
<evidence type="ECO:0000313" key="7">
    <source>
        <dbReference type="Proteomes" id="UP001321749"/>
    </source>
</evidence>
<comment type="cofactor">
    <cofactor evidence="2">
        <name>FAD</name>
        <dbReference type="ChEBI" id="CHEBI:57692"/>
    </cofactor>
</comment>
<reference evidence="6" key="1">
    <citation type="journal article" date="2023" name="Mol. Phylogenet. Evol.">
        <title>Genome-scale phylogeny and comparative genomics of the fungal order Sordariales.</title>
        <authorList>
            <person name="Hensen N."/>
            <person name="Bonometti L."/>
            <person name="Westerberg I."/>
            <person name="Brannstrom I.O."/>
            <person name="Guillou S."/>
            <person name="Cros-Aarteil S."/>
            <person name="Calhoun S."/>
            <person name="Haridas S."/>
            <person name="Kuo A."/>
            <person name="Mondo S."/>
            <person name="Pangilinan J."/>
            <person name="Riley R."/>
            <person name="LaButti K."/>
            <person name="Andreopoulos B."/>
            <person name="Lipzen A."/>
            <person name="Chen C."/>
            <person name="Yan M."/>
            <person name="Daum C."/>
            <person name="Ng V."/>
            <person name="Clum A."/>
            <person name="Steindorff A."/>
            <person name="Ohm R.A."/>
            <person name="Martin F."/>
            <person name="Silar P."/>
            <person name="Natvig D.O."/>
            <person name="Lalanne C."/>
            <person name="Gautier V."/>
            <person name="Ament-Velasquez S.L."/>
            <person name="Kruys A."/>
            <person name="Hutchinson M.I."/>
            <person name="Powell A.J."/>
            <person name="Barry K."/>
            <person name="Miller A.N."/>
            <person name="Grigoriev I.V."/>
            <person name="Debuchy R."/>
            <person name="Gladieux P."/>
            <person name="Hiltunen Thoren M."/>
            <person name="Johannesson H."/>
        </authorList>
    </citation>
    <scope>NUCLEOTIDE SEQUENCE</scope>
    <source>
        <strain evidence="6">PSN324</strain>
    </source>
</reference>
<gene>
    <name evidence="6" type="ORF">QBC42DRAFT_206750</name>
</gene>
<keyword evidence="2" id="KW-0285">Flavoprotein</keyword>
<dbReference type="GO" id="GO:0016614">
    <property type="term" value="F:oxidoreductase activity, acting on CH-OH group of donors"/>
    <property type="evidence" value="ECO:0007669"/>
    <property type="project" value="InterPro"/>
</dbReference>
<evidence type="ECO:0000313" key="6">
    <source>
        <dbReference type="EMBL" id="KAK4460046.1"/>
    </source>
</evidence>
<feature type="domain" description="Glucose-methanol-choline oxidoreductase C-terminal" evidence="5">
    <location>
        <begin position="478"/>
        <end position="613"/>
    </location>
</feature>
<dbReference type="Pfam" id="PF00732">
    <property type="entry name" value="GMC_oxred_N"/>
    <property type="match status" value="1"/>
</dbReference>
<evidence type="ECO:0000259" key="4">
    <source>
        <dbReference type="Pfam" id="PF00732"/>
    </source>
</evidence>
<dbReference type="GO" id="GO:0050660">
    <property type="term" value="F:flavin adenine dinucleotide binding"/>
    <property type="evidence" value="ECO:0007669"/>
    <property type="project" value="InterPro"/>
</dbReference>
<evidence type="ECO:0000256" key="3">
    <source>
        <dbReference type="SAM" id="SignalP"/>
    </source>
</evidence>